<comment type="caution">
    <text evidence="3">The sequence shown here is derived from an EMBL/GenBank/DDBJ whole genome shotgun (WGS) entry which is preliminary data.</text>
</comment>
<reference evidence="3 4" key="1">
    <citation type="submission" date="2024-10" db="EMBL/GenBank/DDBJ databases">
        <title>Updated reference genomes for cyclostephanoid diatoms.</title>
        <authorList>
            <person name="Roberts W.R."/>
            <person name="Alverson A.J."/>
        </authorList>
    </citation>
    <scope>NUCLEOTIDE SEQUENCE [LARGE SCALE GENOMIC DNA]</scope>
    <source>
        <strain evidence="3 4">AJA010-31</strain>
    </source>
</reference>
<dbReference type="Pfam" id="PF22486">
    <property type="entry name" value="MATH_2"/>
    <property type="match status" value="1"/>
</dbReference>
<dbReference type="Pfam" id="PF00651">
    <property type="entry name" value="BTB"/>
    <property type="match status" value="1"/>
</dbReference>
<keyword evidence="4" id="KW-1185">Reference proteome</keyword>
<feature type="domain" description="MATH" evidence="2">
    <location>
        <begin position="19"/>
        <end position="138"/>
    </location>
</feature>
<sequence length="260" mass="29422">MSTAREIHVGTPAPDFPKKESITIHFHDFANLTTEKDERVESPIFSAAGFQWSLIIYPGDDSSDLSNESPTDVLVDYEISMISSDGDIHETNSRSEASFRKAAKNGGWGRSNFVKRENILNKDNGILTNGTLTFLVSINPNEEYYCRLKKKQYLLGNHIITYLVNDKETADIAFKVGRKVFHAHRSILKARAPELYELATNFDTDTRMPIENVEPKIFELVLKHVYGQTILPNTWAKHSKQILEAPGKYGFNDLKIEAEA</sequence>
<dbReference type="SUPFAM" id="SSF49599">
    <property type="entry name" value="TRAF domain-like"/>
    <property type="match status" value="1"/>
</dbReference>
<evidence type="ECO:0000313" key="3">
    <source>
        <dbReference type="EMBL" id="KAL3776990.1"/>
    </source>
</evidence>
<dbReference type="Gene3D" id="3.30.710.10">
    <property type="entry name" value="Potassium Channel Kv1.1, Chain A"/>
    <property type="match status" value="1"/>
</dbReference>
<name>A0ABD3NLY4_9STRA</name>
<dbReference type="PROSITE" id="PS50097">
    <property type="entry name" value="BTB"/>
    <property type="match status" value="1"/>
</dbReference>
<feature type="domain" description="BTB" evidence="1">
    <location>
        <begin position="170"/>
        <end position="234"/>
    </location>
</feature>
<dbReference type="InterPro" id="IPR008974">
    <property type="entry name" value="TRAF-like"/>
</dbReference>
<evidence type="ECO:0000259" key="1">
    <source>
        <dbReference type="PROSITE" id="PS50097"/>
    </source>
</evidence>
<proteinExistence type="predicted"/>
<dbReference type="EMBL" id="JALLPJ020001072">
    <property type="protein sequence ID" value="KAL3776990.1"/>
    <property type="molecule type" value="Genomic_DNA"/>
</dbReference>
<dbReference type="Gene3D" id="2.60.210.10">
    <property type="entry name" value="Apoptosis, Tumor Necrosis Factor Receptor Associated Protein 2, Chain A"/>
    <property type="match status" value="1"/>
</dbReference>
<gene>
    <name evidence="3" type="ORF">ACHAWO_006344</name>
</gene>
<evidence type="ECO:0008006" key="5">
    <source>
        <dbReference type="Google" id="ProtNLM"/>
    </source>
</evidence>
<dbReference type="PROSITE" id="PS50144">
    <property type="entry name" value="MATH"/>
    <property type="match status" value="1"/>
</dbReference>
<accession>A0ABD3NLY4</accession>
<organism evidence="3 4">
    <name type="scientific">Cyclotella atomus</name>
    <dbReference type="NCBI Taxonomy" id="382360"/>
    <lineage>
        <taxon>Eukaryota</taxon>
        <taxon>Sar</taxon>
        <taxon>Stramenopiles</taxon>
        <taxon>Ochrophyta</taxon>
        <taxon>Bacillariophyta</taxon>
        <taxon>Coscinodiscophyceae</taxon>
        <taxon>Thalassiosirophycidae</taxon>
        <taxon>Stephanodiscales</taxon>
        <taxon>Stephanodiscaceae</taxon>
        <taxon>Cyclotella</taxon>
    </lineage>
</organism>
<dbReference type="InterPro" id="IPR011333">
    <property type="entry name" value="SKP1/BTB/POZ_sf"/>
</dbReference>
<dbReference type="SUPFAM" id="SSF54695">
    <property type="entry name" value="POZ domain"/>
    <property type="match status" value="1"/>
</dbReference>
<dbReference type="CDD" id="cd00121">
    <property type="entry name" value="MATH"/>
    <property type="match status" value="1"/>
</dbReference>
<dbReference type="PANTHER" id="PTHR26379:SF187">
    <property type="entry name" value="OS07G0655300 PROTEIN"/>
    <property type="match status" value="1"/>
</dbReference>
<dbReference type="InterPro" id="IPR002083">
    <property type="entry name" value="MATH/TRAF_dom"/>
</dbReference>
<dbReference type="Proteomes" id="UP001530400">
    <property type="component" value="Unassembled WGS sequence"/>
</dbReference>
<dbReference type="InterPro" id="IPR000210">
    <property type="entry name" value="BTB/POZ_dom"/>
</dbReference>
<evidence type="ECO:0000313" key="4">
    <source>
        <dbReference type="Proteomes" id="UP001530400"/>
    </source>
</evidence>
<dbReference type="InterPro" id="IPR045005">
    <property type="entry name" value="BPM1-6"/>
</dbReference>
<dbReference type="AlphaFoldDB" id="A0ABD3NLY4"/>
<evidence type="ECO:0000259" key="2">
    <source>
        <dbReference type="PROSITE" id="PS50144"/>
    </source>
</evidence>
<dbReference type="PANTHER" id="PTHR26379">
    <property type="entry name" value="BTB/POZ AND MATH DOMAIN-CONTAINING PROTEIN 1"/>
    <property type="match status" value="1"/>
</dbReference>
<protein>
    <recommendedName>
        <fullName evidence="5">BTB domain-containing protein</fullName>
    </recommendedName>
</protein>
<dbReference type="SMART" id="SM00061">
    <property type="entry name" value="MATH"/>
    <property type="match status" value="1"/>
</dbReference>